<dbReference type="InterPro" id="IPR004073">
    <property type="entry name" value="GPCR_3_vmron_rcpt_2"/>
</dbReference>
<feature type="transmembrane region" description="Helical" evidence="12">
    <location>
        <begin position="489"/>
        <end position="510"/>
    </location>
</feature>
<feature type="domain" description="G-protein coupled receptors family 3 profile" evidence="13">
    <location>
        <begin position="452"/>
        <end position="716"/>
    </location>
</feature>
<keyword evidence="8 12" id="KW-0472">Membrane</keyword>
<dbReference type="InterPro" id="IPR028082">
    <property type="entry name" value="Peripla_BP_I"/>
</dbReference>
<keyword evidence="3" id="KW-1003">Cell membrane</keyword>
<evidence type="ECO:0000256" key="10">
    <source>
        <dbReference type="ARBA" id="ARBA00023180"/>
    </source>
</evidence>
<evidence type="ECO:0000259" key="13">
    <source>
        <dbReference type="PROSITE" id="PS50259"/>
    </source>
</evidence>
<feature type="transmembrane region" description="Helical" evidence="12">
    <location>
        <begin position="522"/>
        <end position="546"/>
    </location>
</feature>
<evidence type="ECO:0000256" key="2">
    <source>
        <dbReference type="ARBA" id="ARBA00007242"/>
    </source>
</evidence>
<dbReference type="AlphaFoldDB" id="A0AA97J5X9"/>
<dbReference type="GO" id="GO:0004930">
    <property type="term" value="F:G protein-coupled receptor activity"/>
    <property type="evidence" value="ECO:0007669"/>
    <property type="project" value="UniProtKB-KW"/>
</dbReference>
<dbReference type="Pfam" id="PF01094">
    <property type="entry name" value="ANF_receptor"/>
    <property type="match status" value="1"/>
</dbReference>
<feature type="transmembrane region" description="Helical" evidence="12">
    <location>
        <begin position="452"/>
        <end position="477"/>
    </location>
</feature>
<dbReference type="FunFam" id="3.40.50.2300:FF:000024">
    <property type="entry name" value="Vomeronasal 2, receptor 73"/>
    <property type="match status" value="1"/>
</dbReference>
<dbReference type="PANTHER" id="PTHR24061">
    <property type="entry name" value="CALCIUM-SENSING RECEPTOR-RELATED"/>
    <property type="match status" value="1"/>
</dbReference>
<dbReference type="GO" id="GO:0005886">
    <property type="term" value="C:plasma membrane"/>
    <property type="evidence" value="ECO:0007669"/>
    <property type="project" value="UniProtKB-SubCell"/>
</dbReference>
<keyword evidence="5" id="KW-0732">Signal</keyword>
<comment type="subcellular location">
    <subcellularLocation>
        <location evidence="1">Cell membrane</location>
        <topology evidence="1">Multi-pass membrane protein</topology>
    </subcellularLocation>
</comment>
<organism evidence="14 15">
    <name type="scientific">Eublepharis macularius</name>
    <name type="common">Leopard gecko</name>
    <name type="synonym">Cyrtodactylus macularius</name>
    <dbReference type="NCBI Taxonomy" id="481883"/>
    <lineage>
        <taxon>Eukaryota</taxon>
        <taxon>Metazoa</taxon>
        <taxon>Chordata</taxon>
        <taxon>Craniata</taxon>
        <taxon>Vertebrata</taxon>
        <taxon>Euteleostomi</taxon>
        <taxon>Lepidosauria</taxon>
        <taxon>Squamata</taxon>
        <taxon>Bifurcata</taxon>
        <taxon>Gekkota</taxon>
        <taxon>Eublepharidae</taxon>
        <taxon>Eublepharinae</taxon>
        <taxon>Eublepharis</taxon>
    </lineage>
</organism>
<keyword evidence="10" id="KW-0325">Glycoprotein</keyword>
<name>A0AA97J5X9_EUBMA</name>
<evidence type="ECO:0000256" key="6">
    <source>
        <dbReference type="ARBA" id="ARBA00022989"/>
    </source>
</evidence>
<dbReference type="InterPro" id="IPR017978">
    <property type="entry name" value="GPCR_3_C"/>
</dbReference>
<dbReference type="GeneID" id="129327201"/>
<evidence type="ECO:0000256" key="3">
    <source>
        <dbReference type="ARBA" id="ARBA00022475"/>
    </source>
</evidence>
<comment type="similarity">
    <text evidence="2">Belongs to the G-protein coupled receptor 3 family.</text>
</comment>
<evidence type="ECO:0000256" key="9">
    <source>
        <dbReference type="ARBA" id="ARBA00023170"/>
    </source>
</evidence>
<feature type="transmembrane region" description="Helical" evidence="12">
    <location>
        <begin position="43"/>
        <end position="61"/>
    </location>
</feature>
<feature type="transmembrane region" description="Helical" evidence="12">
    <location>
        <begin position="646"/>
        <end position="666"/>
    </location>
</feature>
<dbReference type="PANTHER" id="PTHR24061:SF599">
    <property type="entry name" value="G-PROTEIN COUPLED RECEPTORS FAMILY 3 PROFILE DOMAIN-CONTAINING PROTEIN"/>
    <property type="match status" value="1"/>
</dbReference>
<feature type="transmembrane region" description="Helical" evidence="12">
    <location>
        <begin position="678"/>
        <end position="701"/>
    </location>
</feature>
<protein>
    <submittedName>
        <fullName evidence="15">Vomeronasal type-2 receptor 26-like</fullName>
    </submittedName>
</protein>
<keyword evidence="6 12" id="KW-1133">Transmembrane helix</keyword>
<evidence type="ECO:0000256" key="4">
    <source>
        <dbReference type="ARBA" id="ARBA00022692"/>
    </source>
</evidence>
<dbReference type="PRINTS" id="PR00248">
    <property type="entry name" value="GPCRMGR"/>
</dbReference>
<evidence type="ECO:0000256" key="1">
    <source>
        <dbReference type="ARBA" id="ARBA00004651"/>
    </source>
</evidence>
<feature type="transmembrane region" description="Helical" evidence="12">
    <location>
        <begin position="609"/>
        <end position="634"/>
    </location>
</feature>
<dbReference type="PROSITE" id="PS50259">
    <property type="entry name" value="G_PROTEIN_RECEP_F3_4"/>
    <property type="match status" value="1"/>
</dbReference>
<gene>
    <name evidence="15" type="primary">LOC129327201</name>
</gene>
<dbReference type="KEGG" id="emc:129327201"/>
<dbReference type="Gene3D" id="3.40.50.2300">
    <property type="match status" value="2"/>
</dbReference>
<dbReference type="FunFam" id="2.10.50.30:FF:000002">
    <property type="entry name" value="Vomeronasal 2 receptor, h1"/>
    <property type="match status" value="1"/>
</dbReference>
<keyword evidence="11" id="KW-0807">Transducer</keyword>
<keyword evidence="7" id="KW-0297">G-protein coupled receptor</keyword>
<evidence type="ECO:0000256" key="11">
    <source>
        <dbReference type="ARBA" id="ARBA00023224"/>
    </source>
</evidence>
<evidence type="ECO:0000313" key="15">
    <source>
        <dbReference type="RefSeq" id="XP_054831660.1"/>
    </source>
</evidence>
<dbReference type="Pfam" id="PF00003">
    <property type="entry name" value="7tm_3"/>
    <property type="match status" value="1"/>
</dbReference>
<dbReference type="InterPro" id="IPR000337">
    <property type="entry name" value="GPCR_3"/>
</dbReference>
<keyword evidence="9" id="KW-0675">Receptor</keyword>
<dbReference type="InterPro" id="IPR000068">
    <property type="entry name" value="GPCR_3_Ca_sens_rcpt-rel"/>
</dbReference>
<evidence type="ECO:0000256" key="8">
    <source>
        <dbReference type="ARBA" id="ARBA00023136"/>
    </source>
</evidence>
<dbReference type="InterPro" id="IPR001828">
    <property type="entry name" value="ANF_lig-bd_rcpt"/>
</dbReference>
<dbReference type="RefSeq" id="XP_054831660.1">
    <property type="nucleotide sequence ID" value="XM_054975685.1"/>
</dbReference>
<reference evidence="15" key="1">
    <citation type="submission" date="2025-08" db="UniProtKB">
        <authorList>
            <consortium name="RefSeq"/>
        </authorList>
    </citation>
    <scope>IDENTIFICATION</scope>
    <source>
        <tissue evidence="15">Blood</tissue>
    </source>
</reference>
<keyword evidence="4 12" id="KW-0812">Transmembrane</keyword>
<evidence type="ECO:0000256" key="12">
    <source>
        <dbReference type="SAM" id="Phobius"/>
    </source>
</evidence>
<dbReference type="PROSITE" id="PS00981">
    <property type="entry name" value="G_PROTEIN_RECEP_F3_3"/>
    <property type="match status" value="1"/>
</dbReference>
<evidence type="ECO:0000256" key="5">
    <source>
        <dbReference type="ARBA" id="ARBA00022729"/>
    </source>
</evidence>
<dbReference type="Proteomes" id="UP001190640">
    <property type="component" value="Chromosome 4"/>
</dbReference>
<accession>A0AA97J5X9</accession>
<dbReference type="CDD" id="cd15283">
    <property type="entry name" value="7tmC_V2R_pheromone"/>
    <property type="match status" value="1"/>
</dbReference>
<dbReference type="Pfam" id="PF07562">
    <property type="entry name" value="NCD3G"/>
    <property type="match status" value="1"/>
</dbReference>
<dbReference type="PRINTS" id="PR01535">
    <property type="entry name" value="VOMERONASL2R"/>
</dbReference>
<feature type="transmembrane region" description="Helical" evidence="12">
    <location>
        <begin position="566"/>
        <end position="589"/>
    </location>
</feature>
<proteinExistence type="inferred from homology"/>
<evidence type="ECO:0000313" key="14">
    <source>
        <dbReference type="Proteomes" id="UP001190640"/>
    </source>
</evidence>
<dbReference type="InterPro" id="IPR017979">
    <property type="entry name" value="GPCR_3_CS"/>
</dbReference>
<dbReference type="SUPFAM" id="SSF53822">
    <property type="entry name" value="Periplasmic binding protein-like I"/>
    <property type="match status" value="1"/>
</dbReference>
<dbReference type="Gene3D" id="2.10.50.30">
    <property type="entry name" value="GPCR, family 3, nine cysteines domain"/>
    <property type="match status" value="1"/>
</dbReference>
<dbReference type="InterPro" id="IPR038550">
    <property type="entry name" value="GPCR_3_9-Cys_sf"/>
</dbReference>
<sequence length="717" mass="81193">MTNVLNIYKVPQLTYGSASAMSEENQAPFSHWMFPNRAQQYKGILHSLLYFGWMWIGVFYLDVESAEQFLQDALPSFSQSGVCFDFIELLPTISFFNDFMETAVKGMDTYKMALRSTVSAIVVHGEIQTLMILRTMDHFSIVEGVSIKTKGKVWILTAQMDFTSLPFQRDWGVDFLHGIVSFAVHSEELLGFHKFVQMRNPTTEKEDGFIGDFWKQAFKCSSLSSMADRGDSEVCTGREKLETLPESVFEMRVTGHSYSIYNAVYSVAHALYVMHSSKFKYRTKMDKGRRQALNQELWQLHHFLRTVLFNNSVGEKVSFDQNGELLAGFDILNWITFPNQSFLRVKVGKIDPKAPSNKELTIHEDSIVWPSRFNQSRPLSVCNDNCIPGYSKVKKEGKPFCCYGCLSCPEGKISAKTDMDDCVQCPQDRYPNREQNLCLSKYISFLSYEEPLGISLAILAVSFSLITALVLSIFVQNKNTPIVKANNRILTYLLLVSLLLSFLCTLLFVVQPEKMTCLLRQTTFSMVFSVAVSCVLAKTITVVLAFQATKPGSGMRKWVGNRLATFIVLFSSLIQAIICAVWLATWPPFPNFDMHSVAKKIVLECNEGSVIMFYCALGFLGFLAIISFTVAFLARKLPDSFNEAKFITFSMLVFCSVWVSFIPTYLSTKGKYMVAVEIFSILASSAGLLCCIFLPKCYIILLRPDLNKKEYIVSRKH</sequence>
<keyword evidence="14" id="KW-1185">Reference proteome</keyword>
<evidence type="ECO:0000256" key="7">
    <source>
        <dbReference type="ARBA" id="ARBA00023040"/>
    </source>
</evidence>
<dbReference type="InterPro" id="IPR011500">
    <property type="entry name" value="GPCR_3_9-Cys_dom"/>
</dbReference>